<evidence type="ECO:0008006" key="10">
    <source>
        <dbReference type="Google" id="ProtNLM"/>
    </source>
</evidence>
<sequence>MVPVFDQLYGSFPSARQRPGSFITEGDIGLGTIVGSAVFNVLGVTGVAGLAVWKNLLYIALINPAVVHGKDGEIAPNRARLNDNLNVINGFFPSETCRLHSRNSKIRIGKYEALILILMFVAYIVVLFFNARLEYLALLQVREAWLRASVYRHAGDRIGPGEIPCPDESCIDDPYHYHFNIWHMKAGSPPGGDGARMAADDAWNFRCRRLVCLLSASLRDVVLTLTAWS</sequence>
<dbReference type="GO" id="GO:0005262">
    <property type="term" value="F:calcium channel activity"/>
    <property type="evidence" value="ECO:0007669"/>
    <property type="project" value="TreeGrafter"/>
</dbReference>
<accession>A0A9J6G6W6</accession>
<reference evidence="8 9" key="1">
    <citation type="journal article" date="2020" name="Cell">
        <title>Large-Scale Comparative Analyses of Tick Genomes Elucidate Their Genetic Diversity and Vector Capacities.</title>
        <authorList>
            <consortium name="Tick Genome and Microbiome Consortium (TIGMIC)"/>
            <person name="Jia N."/>
            <person name="Wang J."/>
            <person name="Shi W."/>
            <person name="Du L."/>
            <person name="Sun Y."/>
            <person name="Zhan W."/>
            <person name="Jiang J.F."/>
            <person name="Wang Q."/>
            <person name="Zhang B."/>
            <person name="Ji P."/>
            <person name="Bell-Sakyi L."/>
            <person name="Cui X.M."/>
            <person name="Yuan T.T."/>
            <person name="Jiang B.G."/>
            <person name="Yang W.F."/>
            <person name="Lam T.T."/>
            <person name="Chang Q.C."/>
            <person name="Ding S.J."/>
            <person name="Wang X.J."/>
            <person name="Zhu J.G."/>
            <person name="Ruan X.D."/>
            <person name="Zhao L."/>
            <person name="Wei J.T."/>
            <person name="Ye R.Z."/>
            <person name="Que T.C."/>
            <person name="Du C.H."/>
            <person name="Zhou Y.H."/>
            <person name="Cheng J.X."/>
            <person name="Dai P.F."/>
            <person name="Guo W.B."/>
            <person name="Han X.H."/>
            <person name="Huang E.J."/>
            <person name="Li L.F."/>
            <person name="Wei W."/>
            <person name="Gao Y.C."/>
            <person name="Liu J.Z."/>
            <person name="Shao H.Z."/>
            <person name="Wang X."/>
            <person name="Wang C.C."/>
            <person name="Yang T.C."/>
            <person name="Huo Q.B."/>
            <person name="Li W."/>
            <person name="Chen H.Y."/>
            <person name="Chen S.E."/>
            <person name="Zhou L.G."/>
            <person name="Ni X.B."/>
            <person name="Tian J.H."/>
            <person name="Sheng Y."/>
            <person name="Liu T."/>
            <person name="Pan Y.S."/>
            <person name="Xia L.Y."/>
            <person name="Li J."/>
            <person name="Zhao F."/>
            <person name="Cao W.C."/>
        </authorList>
    </citation>
    <scope>NUCLEOTIDE SEQUENCE [LARGE SCALE GENOMIC DNA]</scope>
    <source>
        <strain evidence="8">HaeL-2018</strain>
    </source>
</reference>
<protein>
    <recommendedName>
        <fullName evidence="10">Sodium/calcium exchanger membrane region domain-containing protein</fullName>
    </recommendedName>
</protein>
<dbReference type="GO" id="GO:0005886">
    <property type="term" value="C:plasma membrane"/>
    <property type="evidence" value="ECO:0007669"/>
    <property type="project" value="TreeGrafter"/>
</dbReference>
<proteinExistence type="inferred from homology"/>
<evidence type="ECO:0000313" key="9">
    <source>
        <dbReference type="Proteomes" id="UP000821853"/>
    </source>
</evidence>
<feature type="transmembrane region" description="Helical" evidence="7">
    <location>
        <begin position="28"/>
        <end position="53"/>
    </location>
</feature>
<evidence type="ECO:0000256" key="3">
    <source>
        <dbReference type="ARBA" id="ARBA00022449"/>
    </source>
</evidence>
<evidence type="ECO:0000256" key="4">
    <source>
        <dbReference type="ARBA" id="ARBA00022692"/>
    </source>
</evidence>
<evidence type="ECO:0000256" key="5">
    <source>
        <dbReference type="ARBA" id="ARBA00022989"/>
    </source>
</evidence>
<evidence type="ECO:0000256" key="7">
    <source>
        <dbReference type="SAM" id="Phobius"/>
    </source>
</evidence>
<name>A0A9J6G6W6_HAELO</name>
<comment type="caution">
    <text evidence="8">The sequence shown here is derived from an EMBL/GenBank/DDBJ whole genome shotgun (WGS) entry which is preliminary data.</text>
</comment>
<keyword evidence="6 7" id="KW-0472">Membrane</keyword>
<organism evidence="8 9">
    <name type="scientific">Haemaphysalis longicornis</name>
    <name type="common">Bush tick</name>
    <dbReference type="NCBI Taxonomy" id="44386"/>
    <lineage>
        <taxon>Eukaryota</taxon>
        <taxon>Metazoa</taxon>
        <taxon>Ecdysozoa</taxon>
        <taxon>Arthropoda</taxon>
        <taxon>Chelicerata</taxon>
        <taxon>Arachnida</taxon>
        <taxon>Acari</taxon>
        <taxon>Parasitiformes</taxon>
        <taxon>Ixodida</taxon>
        <taxon>Ixodoidea</taxon>
        <taxon>Ixodidae</taxon>
        <taxon>Haemaphysalinae</taxon>
        <taxon>Haemaphysalis</taxon>
    </lineage>
</organism>
<keyword evidence="9" id="KW-1185">Reference proteome</keyword>
<dbReference type="GO" id="GO:0008273">
    <property type="term" value="F:calcium, potassium:sodium antiporter activity"/>
    <property type="evidence" value="ECO:0007669"/>
    <property type="project" value="TreeGrafter"/>
</dbReference>
<evidence type="ECO:0000256" key="2">
    <source>
        <dbReference type="ARBA" id="ARBA00005364"/>
    </source>
</evidence>
<dbReference type="InterPro" id="IPR004481">
    <property type="entry name" value="K/Na/Ca-exchanger"/>
</dbReference>
<dbReference type="OrthoDB" id="2127281at2759"/>
<evidence type="ECO:0000313" key="8">
    <source>
        <dbReference type="EMBL" id="KAH9370655.1"/>
    </source>
</evidence>
<keyword evidence="4 7" id="KW-0812">Transmembrane</keyword>
<dbReference type="PANTHER" id="PTHR10846">
    <property type="entry name" value="SODIUM/POTASSIUM/CALCIUM EXCHANGER"/>
    <property type="match status" value="1"/>
</dbReference>
<comment type="subcellular location">
    <subcellularLocation>
        <location evidence="1">Membrane</location>
        <topology evidence="1">Multi-pass membrane protein</topology>
    </subcellularLocation>
</comment>
<dbReference type="VEuPathDB" id="VectorBase:HLOH_061334"/>
<gene>
    <name evidence="8" type="ORF">HPB48_015973</name>
</gene>
<feature type="transmembrane region" description="Helical" evidence="7">
    <location>
        <begin position="111"/>
        <end position="131"/>
    </location>
</feature>
<keyword evidence="3" id="KW-0050">Antiport</keyword>
<dbReference type="PANTHER" id="PTHR10846:SF73">
    <property type="entry name" value="SODIUM_CALCIUM EXCHANGER MEMBRANE REGION DOMAIN-CONTAINING PROTEIN"/>
    <property type="match status" value="1"/>
</dbReference>
<keyword evidence="3" id="KW-0813">Transport</keyword>
<evidence type="ECO:0000256" key="6">
    <source>
        <dbReference type="ARBA" id="ARBA00023136"/>
    </source>
</evidence>
<dbReference type="Proteomes" id="UP000821853">
    <property type="component" value="Chromosome 3"/>
</dbReference>
<dbReference type="AlphaFoldDB" id="A0A9J6G6W6"/>
<dbReference type="GO" id="GO:0006874">
    <property type="term" value="P:intracellular calcium ion homeostasis"/>
    <property type="evidence" value="ECO:0007669"/>
    <property type="project" value="TreeGrafter"/>
</dbReference>
<keyword evidence="5 7" id="KW-1133">Transmembrane helix</keyword>
<comment type="similarity">
    <text evidence="2">Belongs to the Ca(2+):cation antiporter (CaCA) (TC 2.A.19) family. SLC24A subfamily.</text>
</comment>
<evidence type="ECO:0000256" key="1">
    <source>
        <dbReference type="ARBA" id="ARBA00004141"/>
    </source>
</evidence>
<dbReference type="EMBL" id="JABSTR010000005">
    <property type="protein sequence ID" value="KAH9370655.1"/>
    <property type="molecule type" value="Genomic_DNA"/>
</dbReference>